<feature type="non-terminal residue" evidence="2">
    <location>
        <position position="157"/>
    </location>
</feature>
<feature type="domain" description="Cilia- and flagella-associated protein 69 ARM repeats" evidence="1">
    <location>
        <begin position="6"/>
        <end position="123"/>
    </location>
</feature>
<dbReference type="InterPro" id="IPR048733">
    <property type="entry name" value="CFA69_ARM_dom"/>
</dbReference>
<dbReference type="PANTHER" id="PTHR14716">
    <property type="entry name" value="CILIA- AND FLAGELLA-ASSOCIATED PROTEIN 69"/>
    <property type="match status" value="1"/>
</dbReference>
<dbReference type="PANTHER" id="PTHR14716:SF0">
    <property type="entry name" value="CILIA- AND FLAGELLA-ASSOCIATED PROTEIN 69"/>
    <property type="match status" value="1"/>
</dbReference>
<name>A0A699Z5R1_HAELA</name>
<keyword evidence="3" id="KW-1185">Reference proteome</keyword>
<dbReference type="EMBL" id="BLLF01001231">
    <property type="protein sequence ID" value="GFH17977.1"/>
    <property type="molecule type" value="Genomic_DNA"/>
</dbReference>
<evidence type="ECO:0000313" key="2">
    <source>
        <dbReference type="EMBL" id="GFH17977.1"/>
    </source>
</evidence>
<dbReference type="InterPro" id="IPR048732">
    <property type="entry name" value="CFA69"/>
</dbReference>
<accession>A0A699Z5R1</accession>
<organism evidence="2 3">
    <name type="scientific">Haematococcus lacustris</name>
    <name type="common">Green alga</name>
    <name type="synonym">Haematococcus pluvialis</name>
    <dbReference type="NCBI Taxonomy" id="44745"/>
    <lineage>
        <taxon>Eukaryota</taxon>
        <taxon>Viridiplantae</taxon>
        <taxon>Chlorophyta</taxon>
        <taxon>core chlorophytes</taxon>
        <taxon>Chlorophyceae</taxon>
        <taxon>CS clade</taxon>
        <taxon>Chlamydomonadales</taxon>
        <taxon>Haematococcaceae</taxon>
        <taxon>Haematococcus</taxon>
    </lineage>
</organism>
<dbReference type="AlphaFoldDB" id="A0A699Z5R1"/>
<dbReference type="Proteomes" id="UP000485058">
    <property type="component" value="Unassembled WGS sequence"/>
</dbReference>
<evidence type="ECO:0000313" key="3">
    <source>
        <dbReference type="Proteomes" id="UP000485058"/>
    </source>
</evidence>
<protein>
    <recommendedName>
        <fullName evidence="1">Cilia- and flagella-associated protein 69 ARM repeats domain-containing protein</fullName>
    </recommendedName>
</protein>
<proteinExistence type="predicted"/>
<comment type="caution">
    <text evidence="2">The sequence shown here is derived from an EMBL/GenBank/DDBJ whole genome shotgun (WGS) entry which is preliminary data.</text>
</comment>
<reference evidence="2 3" key="1">
    <citation type="submission" date="2020-02" db="EMBL/GenBank/DDBJ databases">
        <title>Draft genome sequence of Haematococcus lacustris strain NIES-144.</title>
        <authorList>
            <person name="Morimoto D."/>
            <person name="Nakagawa S."/>
            <person name="Yoshida T."/>
            <person name="Sawayama S."/>
        </authorList>
    </citation>
    <scope>NUCLEOTIDE SEQUENCE [LARGE SCALE GENOMIC DNA]</scope>
    <source>
        <strain evidence="2 3">NIES-144</strain>
    </source>
</reference>
<gene>
    <name evidence="2" type="ORF">HaLaN_14707</name>
</gene>
<evidence type="ECO:0000259" key="1">
    <source>
        <dbReference type="Pfam" id="PF21049"/>
    </source>
</evidence>
<sequence length="157" mass="17169">MSAAPNLDKVIALLTGRNSQELEARHLAAIDKLCASSKDGFAIRDLPKVQQILEITVQLLLKGNARFLQPAISTANKPFVRLTATDEFRLLGNITSMLSSIGQLFQPQIPIDLQIAASEMLFVFATGYGNRPSMLDKLPAVQELDTASGLRQYLSNQ</sequence>
<dbReference type="Pfam" id="PF21049">
    <property type="entry name" value="CFA69_ARM_rpt"/>
    <property type="match status" value="1"/>
</dbReference>